<feature type="compositionally biased region" description="Polar residues" evidence="1">
    <location>
        <begin position="113"/>
        <end position="124"/>
    </location>
</feature>
<evidence type="ECO:0000313" key="2">
    <source>
        <dbReference type="EMBL" id="GIY73372.1"/>
    </source>
</evidence>
<proteinExistence type="predicted"/>
<feature type="region of interest" description="Disordered" evidence="1">
    <location>
        <begin position="113"/>
        <end position="140"/>
    </location>
</feature>
<name>A0AAV4VSJ0_CAEEX</name>
<organism evidence="2 3">
    <name type="scientific">Caerostris extrusa</name>
    <name type="common">Bark spider</name>
    <name type="synonym">Caerostris bankana</name>
    <dbReference type="NCBI Taxonomy" id="172846"/>
    <lineage>
        <taxon>Eukaryota</taxon>
        <taxon>Metazoa</taxon>
        <taxon>Ecdysozoa</taxon>
        <taxon>Arthropoda</taxon>
        <taxon>Chelicerata</taxon>
        <taxon>Arachnida</taxon>
        <taxon>Araneae</taxon>
        <taxon>Araneomorphae</taxon>
        <taxon>Entelegynae</taxon>
        <taxon>Araneoidea</taxon>
        <taxon>Araneidae</taxon>
        <taxon>Caerostris</taxon>
    </lineage>
</organism>
<evidence type="ECO:0000256" key="1">
    <source>
        <dbReference type="SAM" id="MobiDB-lite"/>
    </source>
</evidence>
<accession>A0AAV4VSJ0</accession>
<gene>
    <name evidence="2" type="ORF">CEXT_778401</name>
</gene>
<dbReference type="AlphaFoldDB" id="A0AAV4VSJ0"/>
<dbReference type="EMBL" id="BPLR01015074">
    <property type="protein sequence ID" value="GIY73372.1"/>
    <property type="molecule type" value="Genomic_DNA"/>
</dbReference>
<comment type="caution">
    <text evidence="2">The sequence shown here is derived from an EMBL/GenBank/DDBJ whole genome shotgun (WGS) entry which is preliminary data.</text>
</comment>
<evidence type="ECO:0000313" key="3">
    <source>
        <dbReference type="Proteomes" id="UP001054945"/>
    </source>
</evidence>
<sequence>MPKVESKLLLPEIILFSPAGASFPNRLSTVIRGVKQSRRHNQRPIPATKKDERIKLYPLPPTSRRITLKATTVLCPRSSVCYFHLRLNINFRFQNDTVAFVNTSCRMAGSVNTGIPASNNSPKEQSTKTHSSRRTGRKRIETLPITDIKKDYTKPILRPLSSVCCFHLAANIHSVFSNDTAAFVNWAASYRMAGSGGTAVVFASAAHKFI</sequence>
<dbReference type="Proteomes" id="UP001054945">
    <property type="component" value="Unassembled WGS sequence"/>
</dbReference>
<reference evidence="2 3" key="1">
    <citation type="submission" date="2021-06" db="EMBL/GenBank/DDBJ databases">
        <title>Caerostris extrusa draft genome.</title>
        <authorList>
            <person name="Kono N."/>
            <person name="Arakawa K."/>
        </authorList>
    </citation>
    <scope>NUCLEOTIDE SEQUENCE [LARGE SCALE GENOMIC DNA]</scope>
</reference>
<keyword evidence="3" id="KW-1185">Reference proteome</keyword>
<protein>
    <submittedName>
        <fullName evidence="2">Uncharacterized protein</fullName>
    </submittedName>
</protein>